<dbReference type="InterPro" id="IPR029056">
    <property type="entry name" value="Ribokinase-like"/>
</dbReference>
<dbReference type="SUPFAM" id="SSF53613">
    <property type="entry name" value="Ribokinase-like"/>
    <property type="match status" value="1"/>
</dbReference>
<keyword evidence="1 4" id="KW-0808">Transferase</keyword>
<protein>
    <submittedName>
        <fullName evidence="4">Sugar kinase</fullName>
        <ecNumber evidence="4">2.7.1.-</ecNumber>
    </submittedName>
</protein>
<dbReference type="PANTHER" id="PTHR10584">
    <property type="entry name" value="SUGAR KINASE"/>
    <property type="match status" value="1"/>
</dbReference>
<accession>A0A0K1EJ01</accession>
<keyword evidence="2 4" id="KW-0418">Kinase</keyword>
<gene>
    <name evidence="4" type="ORF">CMC5_050000</name>
</gene>
<dbReference type="Proteomes" id="UP000067626">
    <property type="component" value="Chromosome"/>
</dbReference>
<dbReference type="Pfam" id="PF00294">
    <property type="entry name" value="PfkB"/>
    <property type="match status" value="1"/>
</dbReference>
<dbReference type="PROSITE" id="PS00584">
    <property type="entry name" value="PFKB_KINASES_2"/>
    <property type="match status" value="1"/>
</dbReference>
<dbReference type="OrthoDB" id="9779730at2"/>
<dbReference type="PANTHER" id="PTHR10584:SF166">
    <property type="entry name" value="RIBOKINASE"/>
    <property type="match status" value="1"/>
</dbReference>
<organism evidence="4 5">
    <name type="scientific">Chondromyces crocatus</name>
    <dbReference type="NCBI Taxonomy" id="52"/>
    <lineage>
        <taxon>Bacteria</taxon>
        <taxon>Pseudomonadati</taxon>
        <taxon>Myxococcota</taxon>
        <taxon>Polyangia</taxon>
        <taxon>Polyangiales</taxon>
        <taxon>Polyangiaceae</taxon>
        <taxon>Chondromyces</taxon>
    </lineage>
</organism>
<dbReference type="InterPro" id="IPR011611">
    <property type="entry name" value="PfkB_dom"/>
</dbReference>
<evidence type="ECO:0000313" key="5">
    <source>
        <dbReference type="Proteomes" id="UP000067626"/>
    </source>
</evidence>
<dbReference type="EC" id="2.7.1.-" evidence="4"/>
<evidence type="ECO:0000256" key="2">
    <source>
        <dbReference type="ARBA" id="ARBA00022777"/>
    </source>
</evidence>
<dbReference type="GO" id="GO:0005829">
    <property type="term" value="C:cytosol"/>
    <property type="evidence" value="ECO:0007669"/>
    <property type="project" value="TreeGrafter"/>
</dbReference>
<dbReference type="InterPro" id="IPR002173">
    <property type="entry name" value="Carboh/pur_kinase_PfkB_CS"/>
</dbReference>
<evidence type="ECO:0000259" key="3">
    <source>
        <dbReference type="Pfam" id="PF00294"/>
    </source>
</evidence>
<dbReference type="GO" id="GO:0016301">
    <property type="term" value="F:kinase activity"/>
    <property type="evidence" value="ECO:0007669"/>
    <property type="project" value="UniProtKB-KW"/>
</dbReference>
<feature type="domain" description="Carbohydrate kinase PfkB" evidence="3">
    <location>
        <begin position="28"/>
        <end position="281"/>
    </location>
</feature>
<evidence type="ECO:0000313" key="4">
    <source>
        <dbReference type="EMBL" id="AKT40845.1"/>
    </source>
</evidence>
<proteinExistence type="predicted"/>
<dbReference type="Gene3D" id="3.40.1190.20">
    <property type="match status" value="1"/>
</dbReference>
<dbReference type="EMBL" id="CP012159">
    <property type="protein sequence ID" value="AKT40845.1"/>
    <property type="molecule type" value="Genomic_DNA"/>
</dbReference>
<dbReference type="AlphaFoldDB" id="A0A0K1EJ01"/>
<keyword evidence="5" id="KW-1185">Reference proteome</keyword>
<dbReference type="STRING" id="52.CMC5_050000"/>
<name>A0A0K1EJ01_CHOCO</name>
<evidence type="ECO:0000256" key="1">
    <source>
        <dbReference type="ARBA" id="ARBA00022679"/>
    </source>
</evidence>
<reference evidence="4 5" key="1">
    <citation type="submission" date="2015-07" db="EMBL/GenBank/DDBJ databases">
        <title>Genome analysis of myxobacterium Chondromyces crocatus Cm c5 reveals a high potential for natural compound synthesis and the genetic basis for the loss of fruiting body formation.</title>
        <authorList>
            <person name="Zaburannyi N."/>
            <person name="Bunk B."/>
            <person name="Maier J."/>
            <person name="Overmann J."/>
            <person name="Mueller R."/>
        </authorList>
    </citation>
    <scope>NUCLEOTIDE SEQUENCE [LARGE SCALE GENOMIC DNA]</scope>
    <source>
        <strain evidence="4 5">Cm c5</strain>
    </source>
</reference>
<dbReference type="KEGG" id="ccro:CMC5_050000"/>
<sequence length="308" mass="33581">MTSASPILIIGSMAFDDLELPTGSERDVIGGSATYAAFAAAVFAPVRVVAVVGDDFPETMLTTMRGRDIDVTGVERAAGKTFRWAGRYDTDLIHRTTLDTQLNVFASFNPKLPDSFRSTPFLLLGNNHPALQLDVLEQVNNPAFVVADTMNFWISGEPQTLASMLRRIDTLVVNDEEARQLSGIYNIRRAARDILKRGPKRVIIKRGEHGALLFDEEGIFAAPGFPLEDVVDPTGAGDSFAGGLLGYLATQQQVTALSLRRAMLHATATASFCVEAVGTRRISTLTREDVTHRVTEIRTLYEFGASTM</sequence>